<sequence length="221" mass="23776">MNETQKRRQILADAVRARRKELKLTQGEIQAAGGPSTATLRMIEGAKPVDFRASTTNPLEDALGWPRGTIADVLNGKRKTVEAAAQPRNDHQAPAAAGPTEADIDRGQLIYLANAVLVLSGYLNHAATRYPDLEEWAATSNDYARYAAILALIDIDQNPGDILQSIALWSKSLASPVAPEESFTGRPPEAAMSLIRDIAASDSTFRSWLDHQSGGNSDGAE</sequence>
<dbReference type="AlphaFoldDB" id="A0A5R8P6V1"/>
<reference evidence="1 2" key="1">
    <citation type="submission" date="2019-05" db="EMBL/GenBank/DDBJ databases">
        <title>Genomes sequences of two Nocardia cyriacigeorgica environmental isolates, type strains Nocardia asteroides ATCC 19247 and Nocardia cyriacigeorgica DSM 44484.</title>
        <authorList>
            <person name="Vautrin F."/>
            <person name="Bergeron E."/>
            <person name="Dubost A."/>
            <person name="Abrouk D."/>
            <person name="Rodriguez Nava V."/>
            <person name="Pujic P."/>
        </authorList>
    </citation>
    <scope>NUCLEOTIDE SEQUENCE [LARGE SCALE GENOMIC DNA]</scope>
    <source>
        <strain evidence="1 2">EML 1456</strain>
    </source>
</reference>
<comment type="caution">
    <text evidence="1">The sequence shown here is derived from an EMBL/GenBank/DDBJ whole genome shotgun (WGS) entry which is preliminary data.</text>
</comment>
<dbReference type="RefSeq" id="WP_138458610.1">
    <property type="nucleotide sequence ID" value="NZ_VBUU01000040.1"/>
</dbReference>
<organism evidence="1 2">
    <name type="scientific">Nocardia cyriacigeorgica</name>
    <dbReference type="NCBI Taxonomy" id="135487"/>
    <lineage>
        <taxon>Bacteria</taxon>
        <taxon>Bacillati</taxon>
        <taxon>Actinomycetota</taxon>
        <taxon>Actinomycetes</taxon>
        <taxon>Mycobacteriales</taxon>
        <taxon>Nocardiaceae</taxon>
        <taxon>Nocardia</taxon>
    </lineage>
</organism>
<dbReference type="Proteomes" id="UP000308349">
    <property type="component" value="Unassembled WGS sequence"/>
</dbReference>
<accession>A0A5R8P6V1</accession>
<proteinExistence type="predicted"/>
<protein>
    <submittedName>
        <fullName evidence="1">Uncharacterized protein</fullName>
    </submittedName>
</protein>
<dbReference type="EMBL" id="VBUU01000040">
    <property type="protein sequence ID" value="TLF96769.1"/>
    <property type="molecule type" value="Genomic_DNA"/>
</dbReference>
<dbReference type="GO" id="GO:0003677">
    <property type="term" value="F:DNA binding"/>
    <property type="evidence" value="ECO:0007669"/>
    <property type="project" value="InterPro"/>
</dbReference>
<dbReference type="SUPFAM" id="SSF47413">
    <property type="entry name" value="lambda repressor-like DNA-binding domains"/>
    <property type="match status" value="1"/>
</dbReference>
<evidence type="ECO:0000313" key="1">
    <source>
        <dbReference type="EMBL" id="TLF96769.1"/>
    </source>
</evidence>
<dbReference type="OrthoDB" id="4571956at2"/>
<name>A0A5R8P6V1_9NOCA</name>
<gene>
    <name evidence="1" type="ORF">FEK35_27140</name>
</gene>
<dbReference type="InterPro" id="IPR010982">
    <property type="entry name" value="Lambda_DNA-bd_dom_sf"/>
</dbReference>
<evidence type="ECO:0000313" key="2">
    <source>
        <dbReference type="Proteomes" id="UP000308349"/>
    </source>
</evidence>